<evidence type="ECO:0000313" key="2">
    <source>
        <dbReference type="EMBL" id="CAB5003378.1"/>
    </source>
</evidence>
<organism evidence="2">
    <name type="scientific">freshwater metagenome</name>
    <dbReference type="NCBI Taxonomy" id="449393"/>
    <lineage>
        <taxon>unclassified sequences</taxon>
        <taxon>metagenomes</taxon>
        <taxon>ecological metagenomes</taxon>
    </lineage>
</organism>
<proteinExistence type="predicted"/>
<keyword evidence="1" id="KW-0812">Transmembrane</keyword>
<evidence type="ECO:0000256" key="1">
    <source>
        <dbReference type="SAM" id="Phobius"/>
    </source>
</evidence>
<sequence>MSTTELTPQERRFESERIHASAQVLLLAAIGLAIFGVGKLVGSAAFGMGYSQVGSTIAFVGTVVVLISLVLHVDHLSFRLGLSAIVLVILCAIVLGVAQLLGAFNVGRIKGWLVGAGWVLGGVGLAMVAVHKEGQMKATLTDYASGAPWQARVTVHASFLTLITAAIGLVLYGVGAIGLTNAAGRGPLVLMSVGGVLAAIGVISHVEHLVPRIGLVAVIAGILSPLFWAASTIPNAIDPSNSANGSVTRLCLGIGALLGALACALAFAKKLSTDR</sequence>
<feature type="transmembrane region" description="Helical" evidence="1">
    <location>
        <begin position="80"/>
        <end position="103"/>
    </location>
</feature>
<protein>
    <submittedName>
        <fullName evidence="2">Unannotated protein</fullName>
    </submittedName>
</protein>
<gene>
    <name evidence="2" type="ORF">UFOPK3992_00794</name>
</gene>
<accession>A0A6J7PE63</accession>
<feature type="transmembrane region" description="Helical" evidence="1">
    <location>
        <begin position="188"/>
        <end position="206"/>
    </location>
</feature>
<feature type="transmembrane region" description="Helical" evidence="1">
    <location>
        <begin position="53"/>
        <end position="73"/>
    </location>
</feature>
<feature type="transmembrane region" description="Helical" evidence="1">
    <location>
        <begin position="109"/>
        <end position="130"/>
    </location>
</feature>
<feature type="transmembrane region" description="Helical" evidence="1">
    <location>
        <begin position="246"/>
        <end position="268"/>
    </location>
</feature>
<feature type="transmembrane region" description="Helical" evidence="1">
    <location>
        <begin position="159"/>
        <end position="182"/>
    </location>
</feature>
<feature type="transmembrane region" description="Helical" evidence="1">
    <location>
        <begin position="20"/>
        <end position="41"/>
    </location>
</feature>
<reference evidence="2" key="1">
    <citation type="submission" date="2020-05" db="EMBL/GenBank/DDBJ databases">
        <authorList>
            <person name="Chiriac C."/>
            <person name="Salcher M."/>
            <person name="Ghai R."/>
            <person name="Kavagutti S V."/>
        </authorList>
    </citation>
    <scope>NUCLEOTIDE SEQUENCE</scope>
</reference>
<keyword evidence="1" id="KW-1133">Transmembrane helix</keyword>
<feature type="transmembrane region" description="Helical" evidence="1">
    <location>
        <begin position="213"/>
        <end position="234"/>
    </location>
</feature>
<dbReference type="EMBL" id="CAFBOZ010000096">
    <property type="protein sequence ID" value="CAB5003378.1"/>
    <property type="molecule type" value="Genomic_DNA"/>
</dbReference>
<name>A0A6J7PE63_9ZZZZ</name>
<keyword evidence="1" id="KW-0472">Membrane</keyword>
<dbReference type="AlphaFoldDB" id="A0A6J7PE63"/>